<sequence>MKGKRVAIPGGAGFIGSNLADELATSNSVIIIDDLSTGKKENIASLIEKGNVRFIQGSILDLSLLQESFRGVDFVFHLAALPSVTRSTKDPQATNEVNITGTLNVLLAARDNKVEKVIYSSSSSVYGDTRILPKKEDLLPCPQSSYAVTKLCGEYYC</sequence>
<dbReference type="InterPro" id="IPR001509">
    <property type="entry name" value="Epimerase_deHydtase"/>
</dbReference>
<dbReference type="Pfam" id="PF01370">
    <property type="entry name" value="Epimerase"/>
    <property type="match status" value="1"/>
</dbReference>
<dbReference type="AlphaFoldDB" id="X1U071"/>
<proteinExistence type="inferred from homology"/>
<evidence type="ECO:0000259" key="2">
    <source>
        <dbReference type="Pfam" id="PF01370"/>
    </source>
</evidence>
<name>X1U071_9ZZZZ</name>
<evidence type="ECO:0000256" key="1">
    <source>
        <dbReference type="ARBA" id="ARBA00007637"/>
    </source>
</evidence>
<dbReference type="EMBL" id="BARW01020576">
    <property type="protein sequence ID" value="GAI93245.1"/>
    <property type="molecule type" value="Genomic_DNA"/>
</dbReference>
<gene>
    <name evidence="3" type="ORF">S12H4_34739</name>
</gene>
<comment type="caution">
    <text evidence="3">The sequence shown here is derived from an EMBL/GenBank/DDBJ whole genome shotgun (WGS) entry which is preliminary data.</text>
</comment>
<evidence type="ECO:0000313" key="3">
    <source>
        <dbReference type="EMBL" id="GAI93245.1"/>
    </source>
</evidence>
<dbReference type="SUPFAM" id="SSF51735">
    <property type="entry name" value="NAD(P)-binding Rossmann-fold domains"/>
    <property type="match status" value="1"/>
</dbReference>
<accession>X1U071</accession>
<reference evidence="3" key="1">
    <citation type="journal article" date="2014" name="Front. Microbiol.">
        <title>High frequency of phylogenetically diverse reductive dehalogenase-homologous genes in deep subseafloor sedimentary metagenomes.</title>
        <authorList>
            <person name="Kawai M."/>
            <person name="Futagami T."/>
            <person name="Toyoda A."/>
            <person name="Takaki Y."/>
            <person name="Nishi S."/>
            <person name="Hori S."/>
            <person name="Arai W."/>
            <person name="Tsubouchi T."/>
            <person name="Morono Y."/>
            <person name="Uchiyama I."/>
            <person name="Ito T."/>
            <person name="Fujiyama A."/>
            <person name="Inagaki F."/>
            <person name="Takami H."/>
        </authorList>
    </citation>
    <scope>NUCLEOTIDE SEQUENCE</scope>
    <source>
        <strain evidence="3">Expedition CK06-06</strain>
    </source>
</reference>
<feature type="non-terminal residue" evidence="3">
    <location>
        <position position="157"/>
    </location>
</feature>
<protein>
    <recommendedName>
        <fullName evidence="2">NAD-dependent epimerase/dehydratase domain-containing protein</fullName>
    </recommendedName>
</protein>
<dbReference type="Gene3D" id="3.40.50.720">
    <property type="entry name" value="NAD(P)-binding Rossmann-like Domain"/>
    <property type="match status" value="1"/>
</dbReference>
<comment type="similarity">
    <text evidence="1">Belongs to the NAD(P)-dependent epimerase/dehydratase family.</text>
</comment>
<dbReference type="PANTHER" id="PTHR43000">
    <property type="entry name" value="DTDP-D-GLUCOSE 4,6-DEHYDRATASE-RELATED"/>
    <property type="match status" value="1"/>
</dbReference>
<organism evidence="3">
    <name type="scientific">marine sediment metagenome</name>
    <dbReference type="NCBI Taxonomy" id="412755"/>
    <lineage>
        <taxon>unclassified sequences</taxon>
        <taxon>metagenomes</taxon>
        <taxon>ecological metagenomes</taxon>
    </lineage>
</organism>
<feature type="domain" description="NAD-dependent epimerase/dehydratase" evidence="2">
    <location>
        <begin position="8"/>
        <end position="157"/>
    </location>
</feature>
<dbReference type="InterPro" id="IPR036291">
    <property type="entry name" value="NAD(P)-bd_dom_sf"/>
</dbReference>